<evidence type="ECO:0000313" key="1">
    <source>
        <dbReference type="EMBL" id="KDP35854.1"/>
    </source>
</evidence>
<dbReference type="AlphaFoldDB" id="A0A067KVH3"/>
<keyword evidence="2" id="KW-1185">Reference proteome</keyword>
<protein>
    <submittedName>
        <fullName evidence="1">Uncharacterized protein</fullName>
    </submittedName>
</protein>
<evidence type="ECO:0000313" key="2">
    <source>
        <dbReference type="Proteomes" id="UP000027138"/>
    </source>
</evidence>
<organism evidence="1 2">
    <name type="scientific">Jatropha curcas</name>
    <name type="common">Barbados nut</name>
    <dbReference type="NCBI Taxonomy" id="180498"/>
    <lineage>
        <taxon>Eukaryota</taxon>
        <taxon>Viridiplantae</taxon>
        <taxon>Streptophyta</taxon>
        <taxon>Embryophyta</taxon>
        <taxon>Tracheophyta</taxon>
        <taxon>Spermatophyta</taxon>
        <taxon>Magnoliopsida</taxon>
        <taxon>eudicotyledons</taxon>
        <taxon>Gunneridae</taxon>
        <taxon>Pentapetalae</taxon>
        <taxon>rosids</taxon>
        <taxon>fabids</taxon>
        <taxon>Malpighiales</taxon>
        <taxon>Euphorbiaceae</taxon>
        <taxon>Crotonoideae</taxon>
        <taxon>Jatropheae</taxon>
        <taxon>Jatropha</taxon>
    </lineage>
</organism>
<dbReference type="Proteomes" id="UP000027138">
    <property type="component" value="Unassembled WGS sequence"/>
</dbReference>
<proteinExistence type="predicted"/>
<dbReference type="EMBL" id="KK914469">
    <property type="protein sequence ID" value="KDP35854.1"/>
    <property type="molecule type" value="Genomic_DNA"/>
</dbReference>
<accession>A0A067KVH3</accession>
<gene>
    <name evidence="1" type="ORF">JCGZ_10335</name>
</gene>
<name>A0A067KVH3_JATCU</name>
<sequence length="197" mass="22081">MARPCHKVRSQSAQACPEARPCVFSRVLTPAGQRRARPRRAHQHARAIEKGQTHLKVREEHALAVLSGTPVLLKRGKDHLRGRDKHAPGVPDHTPVLSTGTFQFERQRRARPTRAHQHARAFCCFAGQREARPGRANQHGRATIRPTHLLAPLFKEHATNPIFPTSHALTVTSSLSNFLFSSPFFSQIQQSPPKIFT</sequence>
<reference evidence="1 2" key="1">
    <citation type="journal article" date="2014" name="PLoS ONE">
        <title>Global Analysis of Gene Expression Profiles in Physic Nut (Jatropha curcas L.) Seedlings Exposed to Salt Stress.</title>
        <authorList>
            <person name="Zhang L."/>
            <person name="Zhang C."/>
            <person name="Wu P."/>
            <person name="Chen Y."/>
            <person name="Li M."/>
            <person name="Jiang H."/>
            <person name="Wu G."/>
        </authorList>
    </citation>
    <scope>NUCLEOTIDE SEQUENCE [LARGE SCALE GENOMIC DNA]</scope>
    <source>
        <strain evidence="2">cv. GZQX0401</strain>
        <tissue evidence="1">Young leaves</tissue>
    </source>
</reference>